<comment type="caution">
    <text evidence="3">The sequence shown here is derived from an EMBL/GenBank/DDBJ whole genome shotgun (WGS) entry which is preliminary data.</text>
</comment>
<dbReference type="EMBL" id="RAQO01000002">
    <property type="protein sequence ID" value="RKF21407.1"/>
    <property type="molecule type" value="Genomic_DNA"/>
</dbReference>
<evidence type="ECO:0000313" key="3">
    <source>
        <dbReference type="EMBL" id="RKF21407.1"/>
    </source>
</evidence>
<dbReference type="Gene3D" id="2.40.420.20">
    <property type="match status" value="1"/>
</dbReference>
<evidence type="ECO:0000256" key="1">
    <source>
        <dbReference type="ARBA" id="ARBA00009477"/>
    </source>
</evidence>
<gene>
    <name evidence="3" type="ORF">DBZ36_01800</name>
</gene>
<keyword evidence="4" id="KW-1185">Reference proteome</keyword>
<comment type="similarity">
    <text evidence="1">Belongs to the membrane fusion protein (MFP) (TC 8.A.1) family.</text>
</comment>
<dbReference type="GO" id="GO:1990281">
    <property type="term" value="C:efflux pump complex"/>
    <property type="evidence" value="ECO:0007669"/>
    <property type="project" value="TreeGrafter"/>
</dbReference>
<name>A0A420EL29_9ALTE</name>
<organism evidence="3 4">
    <name type="scientific">Alginatibacterium sediminis</name>
    <dbReference type="NCBI Taxonomy" id="2164068"/>
    <lineage>
        <taxon>Bacteria</taxon>
        <taxon>Pseudomonadati</taxon>
        <taxon>Pseudomonadota</taxon>
        <taxon>Gammaproteobacteria</taxon>
        <taxon>Alteromonadales</taxon>
        <taxon>Alteromonadaceae</taxon>
        <taxon>Alginatibacterium</taxon>
    </lineage>
</organism>
<dbReference type="GO" id="GO:0015562">
    <property type="term" value="F:efflux transmembrane transporter activity"/>
    <property type="evidence" value="ECO:0007669"/>
    <property type="project" value="TreeGrafter"/>
</dbReference>
<sequence length="364" mass="40017">MNTALRIITLGMCTLNLSACMEQQDLNQSKTLRPVSVIEIDSNSSIQRHEYSGEFRSTDVTRLSFRVPGTITDIHVQSGEEVVEGQLLAELDPHDYQVLVNEIEARLIEAKSSHQLAKVEQKRLQKANANNAIAAVNLDRAKSAVARSAAGVQVIEQNLQKTLDALAYTKLYAPFDATVADVYSESFEQTLPGVPVMFLQANDSLEFVAQIPEAHRQHFEHGQSAKLTWFGQSQSQSAHVSEMTSSPDLLKQTYELSFSLPEQPESVLPGKMARVAVEIENSSLAGLVCLPHSAVSMNGDQAKVYKIDVNKVRSVMVEVPLIDSHKICVSGDVEQGDRLLAVGVDFVVEGQTIGQQQRYVWGAQ</sequence>
<evidence type="ECO:0000313" key="4">
    <source>
        <dbReference type="Proteomes" id="UP000286482"/>
    </source>
</evidence>
<dbReference type="InterPro" id="IPR006143">
    <property type="entry name" value="RND_pump_MFP"/>
</dbReference>
<dbReference type="NCBIfam" id="TIGR01730">
    <property type="entry name" value="RND_mfp"/>
    <property type="match status" value="1"/>
</dbReference>
<reference evidence="3 4" key="1">
    <citation type="submission" date="2018-09" db="EMBL/GenBank/DDBJ databases">
        <authorList>
            <person name="Wang Z."/>
        </authorList>
    </citation>
    <scope>NUCLEOTIDE SEQUENCE [LARGE SCALE GENOMIC DNA]</scope>
    <source>
        <strain evidence="3 4">ALS 81</strain>
    </source>
</reference>
<feature type="domain" description="Multidrug resistance protein MdtA-like barrel-sandwich hybrid" evidence="2">
    <location>
        <begin position="65"/>
        <end position="177"/>
    </location>
</feature>
<dbReference type="Proteomes" id="UP000286482">
    <property type="component" value="Unassembled WGS sequence"/>
</dbReference>
<dbReference type="InterPro" id="IPR058625">
    <property type="entry name" value="MdtA-like_BSH"/>
</dbReference>
<dbReference type="PANTHER" id="PTHR30469">
    <property type="entry name" value="MULTIDRUG RESISTANCE PROTEIN MDTA"/>
    <property type="match status" value="1"/>
</dbReference>
<proteinExistence type="inferred from homology"/>
<dbReference type="AlphaFoldDB" id="A0A420EL29"/>
<evidence type="ECO:0000259" key="2">
    <source>
        <dbReference type="Pfam" id="PF25917"/>
    </source>
</evidence>
<dbReference type="OrthoDB" id="2110899at2"/>
<dbReference type="RefSeq" id="WP_120353211.1">
    <property type="nucleotide sequence ID" value="NZ_RAQO01000002.1"/>
</dbReference>
<dbReference type="Pfam" id="PF25917">
    <property type="entry name" value="BSH_RND"/>
    <property type="match status" value="1"/>
</dbReference>
<protein>
    <submittedName>
        <fullName evidence="3">Efflux RND transporter periplasmic adaptor subunit</fullName>
    </submittedName>
</protein>
<accession>A0A420EL29</accession>
<dbReference type="SUPFAM" id="SSF111369">
    <property type="entry name" value="HlyD-like secretion proteins"/>
    <property type="match status" value="1"/>
</dbReference>
<dbReference type="Gene3D" id="2.40.50.100">
    <property type="match status" value="1"/>
</dbReference>